<dbReference type="GO" id="GO:0016887">
    <property type="term" value="F:ATP hydrolysis activity"/>
    <property type="evidence" value="ECO:0007669"/>
    <property type="project" value="InterPro"/>
</dbReference>
<proteinExistence type="predicted"/>
<evidence type="ECO:0000256" key="5">
    <source>
        <dbReference type="ARBA" id="ARBA00022737"/>
    </source>
</evidence>
<dbReference type="InterPro" id="IPR050107">
    <property type="entry name" value="ABC_carbohydrate_import_ATPase"/>
</dbReference>
<keyword evidence="7 11" id="KW-0067">ATP-binding</keyword>
<accession>A0A3D8Y5F8</accession>
<evidence type="ECO:0000313" key="12">
    <source>
        <dbReference type="Proteomes" id="UP000256373"/>
    </source>
</evidence>
<dbReference type="FunFam" id="3.40.50.300:FF:000127">
    <property type="entry name" value="Ribose import ATP-binding protein RbsA"/>
    <property type="match status" value="1"/>
</dbReference>
<evidence type="ECO:0000256" key="8">
    <source>
        <dbReference type="ARBA" id="ARBA00022967"/>
    </source>
</evidence>
<keyword evidence="9" id="KW-0472">Membrane</keyword>
<keyword evidence="4" id="KW-0762">Sugar transport</keyword>
<keyword evidence="6" id="KW-0547">Nucleotide-binding</keyword>
<keyword evidence="2" id="KW-0813">Transport</keyword>
<dbReference type="Proteomes" id="UP000256373">
    <property type="component" value="Unassembled WGS sequence"/>
</dbReference>
<comment type="caution">
    <text evidence="11">The sequence shown here is derived from an EMBL/GenBank/DDBJ whole genome shotgun (WGS) entry which is preliminary data.</text>
</comment>
<dbReference type="CDD" id="cd03215">
    <property type="entry name" value="ABC_Carb_Monos_II"/>
    <property type="match status" value="1"/>
</dbReference>
<evidence type="ECO:0000256" key="4">
    <source>
        <dbReference type="ARBA" id="ARBA00022597"/>
    </source>
</evidence>
<dbReference type="PANTHER" id="PTHR43790">
    <property type="entry name" value="CARBOHYDRATE TRANSPORT ATP-BINDING PROTEIN MG119-RELATED"/>
    <property type="match status" value="1"/>
</dbReference>
<gene>
    <name evidence="11" type="ORF">DSL64_22860</name>
</gene>
<feature type="domain" description="ABC transporter" evidence="10">
    <location>
        <begin position="2"/>
        <end position="238"/>
    </location>
</feature>
<keyword evidence="5" id="KW-0677">Repeat</keyword>
<dbReference type="PROSITE" id="PS00211">
    <property type="entry name" value="ABC_TRANSPORTER_1"/>
    <property type="match status" value="1"/>
</dbReference>
<dbReference type="PROSITE" id="PS50893">
    <property type="entry name" value="ABC_TRANSPORTER_2"/>
    <property type="match status" value="2"/>
</dbReference>
<dbReference type="InterPro" id="IPR027417">
    <property type="entry name" value="P-loop_NTPase"/>
</dbReference>
<dbReference type="Pfam" id="PF00005">
    <property type="entry name" value="ABC_tran"/>
    <property type="match status" value="2"/>
</dbReference>
<evidence type="ECO:0000256" key="6">
    <source>
        <dbReference type="ARBA" id="ARBA00022741"/>
    </source>
</evidence>
<dbReference type="CDD" id="cd03216">
    <property type="entry name" value="ABC_Carb_Monos_I"/>
    <property type="match status" value="1"/>
</dbReference>
<evidence type="ECO:0000256" key="9">
    <source>
        <dbReference type="ARBA" id="ARBA00023136"/>
    </source>
</evidence>
<dbReference type="InterPro" id="IPR003593">
    <property type="entry name" value="AAA+_ATPase"/>
</dbReference>
<evidence type="ECO:0000313" key="11">
    <source>
        <dbReference type="EMBL" id="REA57778.1"/>
    </source>
</evidence>
<keyword evidence="12" id="KW-1185">Reference proteome</keyword>
<feature type="domain" description="ABC transporter" evidence="10">
    <location>
        <begin position="255"/>
        <end position="499"/>
    </location>
</feature>
<name>A0A3D8Y5F8_9BACT</name>
<evidence type="ECO:0000256" key="7">
    <source>
        <dbReference type="ARBA" id="ARBA00022840"/>
    </source>
</evidence>
<dbReference type="GO" id="GO:0005886">
    <property type="term" value="C:plasma membrane"/>
    <property type="evidence" value="ECO:0007669"/>
    <property type="project" value="UniProtKB-SubCell"/>
</dbReference>
<keyword evidence="8" id="KW-1278">Translocase</keyword>
<evidence type="ECO:0000256" key="2">
    <source>
        <dbReference type="ARBA" id="ARBA00022448"/>
    </source>
</evidence>
<protein>
    <submittedName>
        <fullName evidence="11">D-xylose ABC transporter ATP-binding protein</fullName>
    </submittedName>
</protein>
<dbReference type="OrthoDB" id="1115710at2"/>
<dbReference type="Gene3D" id="3.40.50.300">
    <property type="entry name" value="P-loop containing nucleotide triphosphate hydrolases"/>
    <property type="match status" value="2"/>
</dbReference>
<dbReference type="GO" id="GO:0005524">
    <property type="term" value="F:ATP binding"/>
    <property type="evidence" value="ECO:0007669"/>
    <property type="project" value="UniProtKB-KW"/>
</dbReference>
<dbReference type="RefSeq" id="WP_115833269.1">
    <property type="nucleotide sequence ID" value="NZ_QNUL01000025.1"/>
</dbReference>
<dbReference type="AlphaFoldDB" id="A0A3D8Y5F8"/>
<comment type="subcellular location">
    <subcellularLocation>
        <location evidence="1">Cell membrane</location>
        <topology evidence="1">Peripheral membrane protein</topology>
    </subcellularLocation>
</comment>
<evidence type="ECO:0000256" key="1">
    <source>
        <dbReference type="ARBA" id="ARBA00004202"/>
    </source>
</evidence>
<organism evidence="11 12">
    <name type="scientific">Dyadobacter luteus</name>
    <dbReference type="NCBI Taxonomy" id="2259619"/>
    <lineage>
        <taxon>Bacteria</taxon>
        <taxon>Pseudomonadati</taxon>
        <taxon>Bacteroidota</taxon>
        <taxon>Cytophagia</taxon>
        <taxon>Cytophagales</taxon>
        <taxon>Spirosomataceae</taxon>
        <taxon>Dyadobacter</taxon>
    </lineage>
</organism>
<evidence type="ECO:0000259" key="10">
    <source>
        <dbReference type="PROSITE" id="PS50893"/>
    </source>
</evidence>
<keyword evidence="3" id="KW-1003">Cell membrane</keyword>
<dbReference type="InterPro" id="IPR017871">
    <property type="entry name" value="ABC_transporter-like_CS"/>
</dbReference>
<reference evidence="11 12" key="1">
    <citation type="submission" date="2018-07" db="EMBL/GenBank/DDBJ databases">
        <title>Dyadobacter roseus sp. nov., isolated from rose rhizosphere soil.</title>
        <authorList>
            <person name="Chen L."/>
        </authorList>
    </citation>
    <scope>NUCLEOTIDE SEQUENCE [LARGE SCALE GENOMIC DNA]</scope>
    <source>
        <strain evidence="11 12">RS19</strain>
    </source>
</reference>
<dbReference type="SMART" id="SM00382">
    <property type="entry name" value="AAA"/>
    <property type="match status" value="2"/>
</dbReference>
<dbReference type="SUPFAM" id="SSF52540">
    <property type="entry name" value="P-loop containing nucleoside triphosphate hydrolases"/>
    <property type="match status" value="2"/>
</dbReference>
<dbReference type="PANTHER" id="PTHR43790:SF3">
    <property type="entry name" value="D-ALLOSE IMPORT ATP-BINDING PROTEIN ALSA-RELATED"/>
    <property type="match status" value="1"/>
</dbReference>
<dbReference type="EMBL" id="QNUL01000025">
    <property type="protein sequence ID" value="REA57778.1"/>
    <property type="molecule type" value="Genomic_DNA"/>
</dbReference>
<evidence type="ECO:0000256" key="3">
    <source>
        <dbReference type="ARBA" id="ARBA00022475"/>
    </source>
</evidence>
<sequence length="503" mass="55046">MLVAKNITKRFPGVLALQDVCMSLEGGKVTALIGENGAGKSTLMKILSGVYPDFEGEILFKGEPVRFTGPADAQRRGIAIIHQELNLIPYLSVTENIFLGRELITQYGTVDKKRMRKRTQELLDRLKLHVNPEALVVKLKVGQQQIVEIAKALLTDAEVIIMDEPTSAITGSEVEVLFDIIDDLKNEGKAIVYVSHKLDELFRIADHYVVLRDGKSVESGSMEGICQDVLIQKMVGRKIEVIRKKSANQCAEPILQVKNLSLKHPVRTGEKLLKDISFQVGKGEIVGLFGLMGAGRTELLETIFGLHKGVEGAVLMDGQVVQIDSVAKAIQAGLALVPEDRKKDGLVLGLNVQTNLCLTTLEDMEEFGTLNTKKQEDLTTRYISDLKIKTSSQQQLAGNLSGGNQQKIVLAKWLATKPRLLLLDEPTRGIDINAKTEIYKLIMQLADDGLGIVMVSSELPEILAISDRVLVMAEGVLTAEFSVNDATEDSILKAAIPKSVYAA</sequence>
<dbReference type="InterPro" id="IPR003439">
    <property type="entry name" value="ABC_transporter-like_ATP-bd"/>
</dbReference>